<dbReference type="Proteomes" id="UP000005205">
    <property type="component" value="Unassembled WGS sequence"/>
</dbReference>
<keyword evidence="10 22" id="KW-0472">Membrane</keyword>
<dbReference type="Pfam" id="PF00153">
    <property type="entry name" value="Mito_carr"/>
    <property type="match status" value="3"/>
</dbReference>
<dbReference type="GO" id="GO:0005289">
    <property type="term" value="F:high-affinity L-arginine transmembrane transporter activity"/>
    <property type="evidence" value="ECO:0007669"/>
    <property type="project" value="TreeGrafter"/>
</dbReference>
<protein>
    <recommendedName>
        <fullName evidence="17">Mitochondrial basic amino acids transporter</fullName>
    </recommendedName>
    <alternativeName>
        <fullName evidence="21">Carnitine/acylcarnitine translocase-like</fullName>
    </alternativeName>
    <alternativeName>
        <fullName evidence="20">Mitochondrial carnitine/acylcarnitine carrier protein CACL</fullName>
    </alternativeName>
    <alternativeName>
        <fullName evidence="19">Mitochondrial ornithine transporter 3</fullName>
    </alternativeName>
    <alternativeName>
        <fullName evidence="18">Solute carrier family 25 member 29</fullName>
    </alternativeName>
</protein>
<evidence type="ECO:0000256" key="4">
    <source>
        <dbReference type="ARBA" id="ARBA00022692"/>
    </source>
</evidence>
<dbReference type="InParanoid" id="A0A158P2D8"/>
<dbReference type="EMBL" id="ADTU01007162">
    <property type="status" value="NOT_ANNOTATED_CDS"/>
    <property type="molecule type" value="Genomic_DNA"/>
</dbReference>
<comment type="catalytic activity">
    <reaction evidence="16">
        <text>N(omega)-methyl-L-arginine(in) + L-arginine(out) = N(omega)-methyl-L-arginine(out) + L-arginine(in)</text>
        <dbReference type="Rhea" id="RHEA:72803"/>
        <dbReference type="ChEBI" id="CHEBI:32682"/>
        <dbReference type="ChEBI" id="CHEBI:114953"/>
    </reaction>
</comment>
<keyword evidence="9" id="KW-0496">Mitochondrion</keyword>
<evidence type="ECO:0000313" key="26">
    <source>
        <dbReference type="EnsemblMetazoa" id="XP_012063946.1"/>
    </source>
</evidence>
<keyword evidence="6" id="KW-0999">Mitochondrion inner membrane</keyword>
<evidence type="ECO:0000313" key="27">
    <source>
        <dbReference type="Proteomes" id="UP000005205"/>
    </source>
</evidence>
<dbReference type="InterPro" id="IPR023395">
    <property type="entry name" value="MCP_dom_sf"/>
</dbReference>
<evidence type="ECO:0000256" key="25">
    <source>
        <dbReference type="SAM" id="Phobius"/>
    </source>
</evidence>
<evidence type="ECO:0000256" key="12">
    <source>
        <dbReference type="ARBA" id="ARBA00050592"/>
    </source>
</evidence>
<organism evidence="26 27">
    <name type="scientific">Atta cephalotes</name>
    <name type="common">Leafcutter ant</name>
    <dbReference type="NCBI Taxonomy" id="12957"/>
    <lineage>
        <taxon>Eukaryota</taxon>
        <taxon>Metazoa</taxon>
        <taxon>Ecdysozoa</taxon>
        <taxon>Arthropoda</taxon>
        <taxon>Hexapoda</taxon>
        <taxon>Insecta</taxon>
        <taxon>Pterygota</taxon>
        <taxon>Neoptera</taxon>
        <taxon>Endopterygota</taxon>
        <taxon>Hymenoptera</taxon>
        <taxon>Apocrita</taxon>
        <taxon>Aculeata</taxon>
        <taxon>Formicoidea</taxon>
        <taxon>Formicidae</taxon>
        <taxon>Myrmicinae</taxon>
        <taxon>Atta</taxon>
    </lineage>
</organism>
<comment type="subcellular location">
    <subcellularLocation>
        <location evidence="1">Mitochondrion inner membrane</location>
        <topology evidence="1">Multi-pass membrane protein</topology>
    </subcellularLocation>
</comment>
<feature type="repeat" description="Solcar" evidence="22">
    <location>
        <begin position="186"/>
        <end position="271"/>
    </location>
</feature>
<dbReference type="SUPFAM" id="SSF103506">
    <property type="entry name" value="Mitochondrial carrier"/>
    <property type="match status" value="1"/>
</dbReference>
<dbReference type="AlphaFoldDB" id="A0A158P2D8"/>
<evidence type="ECO:0000256" key="18">
    <source>
        <dbReference type="ARBA" id="ARBA00076491"/>
    </source>
</evidence>
<dbReference type="EMBL" id="ADTU01007161">
    <property type="status" value="NOT_ANNOTATED_CDS"/>
    <property type="molecule type" value="Genomic_DNA"/>
</dbReference>
<feature type="transmembrane region" description="Helical" evidence="25">
    <location>
        <begin position="64"/>
        <end position="84"/>
    </location>
</feature>
<reference evidence="27" key="1">
    <citation type="journal article" date="2011" name="PLoS Genet.">
        <title>The genome sequence of the leaf-cutter ant Atta cephalotes reveals insights into its obligate symbiotic lifestyle.</title>
        <authorList>
            <person name="Suen G."/>
            <person name="Teiling C."/>
            <person name="Li L."/>
            <person name="Holt C."/>
            <person name="Abouheif E."/>
            <person name="Bornberg-Bauer E."/>
            <person name="Bouffard P."/>
            <person name="Caldera E.J."/>
            <person name="Cash E."/>
            <person name="Cavanaugh A."/>
            <person name="Denas O."/>
            <person name="Elhaik E."/>
            <person name="Fave M.J."/>
            <person name="Gadau J."/>
            <person name="Gibson J.D."/>
            <person name="Graur D."/>
            <person name="Grubbs K.J."/>
            <person name="Hagen D.E."/>
            <person name="Harkins T.T."/>
            <person name="Helmkampf M."/>
            <person name="Hu H."/>
            <person name="Johnson B.R."/>
            <person name="Kim J."/>
            <person name="Marsh S.E."/>
            <person name="Moeller J.A."/>
            <person name="Munoz-Torres M.C."/>
            <person name="Murphy M.C."/>
            <person name="Naughton M.C."/>
            <person name="Nigam S."/>
            <person name="Overson R."/>
            <person name="Rajakumar R."/>
            <person name="Reese J.T."/>
            <person name="Scott J.J."/>
            <person name="Smith C.R."/>
            <person name="Tao S."/>
            <person name="Tsutsui N.D."/>
            <person name="Viljakainen L."/>
            <person name="Wissler L."/>
            <person name="Yandell M.D."/>
            <person name="Zimmer F."/>
            <person name="Taylor J."/>
            <person name="Slater S.C."/>
            <person name="Clifton S.W."/>
            <person name="Warren W.C."/>
            <person name="Elsik C.G."/>
            <person name="Smith C.D."/>
            <person name="Weinstock G.M."/>
            <person name="Gerardo N.M."/>
            <person name="Currie C.R."/>
        </authorList>
    </citation>
    <scope>NUCLEOTIDE SEQUENCE [LARGE SCALE GENOMIC DNA]</scope>
</reference>
<reference evidence="26" key="2">
    <citation type="submission" date="2016-04" db="UniProtKB">
        <authorList>
            <consortium name="EnsemblMetazoa"/>
        </authorList>
    </citation>
    <scope>IDENTIFICATION</scope>
</reference>
<comment type="catalytic activity">
    <reaction evidence="12">
        <text>L-histidine(out) = L-histidine(in)</text>
        <dbReference type="Rhea" id="RHEA:72807"/>
        <dbReference type="ChEBI" id="CHEBI:57595"/>
    </reaction>
</comment>
<comment type="catalytic activity">
    <reaction evidence="14">
        <text>L-homoarginine(in) + L-arginine(out) = L-homoarginine(out) + L-arginine(in)</text>
        <dbReference type="Rhea" id="RHEA:72799"/>
        <dbReference type="ChEBI" id="CHEBI:32682"/>
        <dbReference type="ChEBI" id="CHEBI:143006"/>
    </reaction>
</comment>
<feature type="region of interest" description="Disordered" evidence="24">
    <location>
        <begin position="367"/>
        <end position="387"/>
    </location>
</feature>
<evidence type="ECO:0000256" key="2">
    <source>
        <dbReference type="ARBA" id="ARBA00006375"/>
    </source>
</evidence>
<keyword evidence="3 23" id="KW-0813">Transport</keyword>
<dbReference type="GO" id="GO:0005743">
    <property type="term" value="C:mitochondrial inner membrane"/>
    <property type="evidence" value="ECO:0007669"/>
    <property type="project" value="UniProtKB-SubCell"/>
</dbReference>
<feature type="repeat" description="Solcar" evidence="22">
    <location>
        <begin position="1"/>
        <end position="88"/>
    </location>
</feature>
<proteinExistence type="inferred from homology"/>
<comment type="similarity">
    <text evidence="2 23">Belongs to the mitochondrial carrier (TC 2.A.29) family.</text>
</comment>
<keyword evidence="4 22" id="KW-0812">Transmembrane</keyword>
<evidence type="ECO:0000256" key="20">
    <source>
        <dbReference type="ARBA" id="ARBA00079387"/>
    </source>
</evidence>
<feature type="transmembrane region" description="Helical" evidence="25">
    <location>
        <begin position="7"/>
        <end position="24"/>
    </location>
</feature>
<keyword evidence="5" id="KW-0677">Repeat</keyword>
<evidence type="ECO:0000256" key="15">
    <source>
        <dbReference type="ARBA" id="ARBA00051921"/>
    </source>
</evidence>
<evidence type="ECO:0000256" key="7">
    <source>
        <dbReference type="ARBA" id="ARBA00022970"/>
    </source>
</evidence>
<evidence type="ECO:0000256" key="10">
    <source>
        <dbReference type="ARBA" id="ARBA00023136"/>
    </source>
</evidence>
<dbReference type="PANTHER" id="PTHR45624">
    <property type="entry name" value="MITOCHONDRIAL BASIC AMINO ACIDS TRANSPORTER-RELATED"/>
    <property type="match status" value="1"/>
</dbReference>
<evidence type="ECO:0000256" key="6">
    <source>
        <dbReference type="ARBA" id="ARBA00022792"/>
    </source>
</evidence>
<dbReference type="Gene3D" id="1.50.40.10">
    <property type="entry name" value="Mitochondrial carrier domain"/>
    <property type="match status" value="2"/>
</dbReference>
<gene>
    <name evidence="26" type="primary">105627269</name>
</gene>
<dbReference type="FunFam" id="1.50.40.10:FF:000037">
    <property type="entry name" value="Solute carrier family 25 member 29"/>
    <property type="match status" value="1"/>
</dbReference>
<dbReference type="FunCoup" id="A0A158P2D8">
    <property type="interactions" value="61"/>
</dbReference>
<comment type="catalytic activity">
    <reaction evidence="11">
        <text>L-lysine(out) + L-arginine(in) = L-lysine(in) + L-arginine(out)</text>
        <dbReference type="Rhea" id="RHEA:70827"/>
        <dbReference type="ChEBI" id="CHEBI:32551"/>
        <dbReference type="ChEBI" id="CHEBI:32682"/>
    </reaction>
</comment>
<evidence type="ECO:0000256" key="1">
    <source>
        <dbReference type="ARBA" id="ARBA00004448"/>
    </source>
</evidence>
<dbReference type="PROSITE" id="PS50920">
    <property type="entry name" value="SOLCAR"/>
    <property type="match status" value="3"/>
</dbReference>
<evidence type="ECO:0000256" key="13">
    <source>
        <dbReference type="ARBA" id="ARBA00050768"/>
    </source>
</evidence>
<evidence type="ECO:0000256" key="11">
    <source>
        <dbReference type="ARBA" id="ARBA00049090"/>
    </source>
</evidence>
<keyword evidence="7" id="KW-0029">Amino-acid transport</keyword>
<dbReference type="PANTHER" id="PTHR45624:SF61">
    <property type="entry name" value="MITOCHONDRIAL BASIC AMINO ACIDS TRANSPORTER"/>
    <property type="match status" value="1"/>
</dbReference>
<dbReference type="KEGG" id="acep:105627269"/>
<keyword evidence="8 25" id="KW-1133">Transmembrane helix</keyword>
<feature type="compositionally biased region" description="Basic and acidic residues" evidence="24">
    <location>
        <begin position="369"/>
        <end position="380"/>
    </location>
</feature>
<dbReference type="OrthoDB" id="193856at2759"/>
<evidence type="ECO:0000256" key="9">
    <source>
        <dbReference type="ARBA" id="ARBA00023128"/>
    </source>
</evidence>
<feature type="repeat" description="Solcar" evidence="22">
    <location>
        <begin position="93"/>
        <end position="180"/>
    </location>
</feature>
<evidence type="ECO:0000256" key="23">
    <source>
        <dbReference type="RuleBase" id="RU000488"/>
    </source>
</evidence>
<evidence type="ECO:0000256" key="5">
    <source>
        <dbReference type="ARBA" id="ARBA00022737"/>
    </source>
</evidence>
<dbReference type="InterPro" id="IPR002067">
    <property type="entry name" value="MCP"/>
</dbReference>
<evidence type="ECO:0000256" key="16">
    <source>
        <dbReference type="ARBA" id="ARBA00052673"/>
    </source>
</evidence>
<comment type="catalytic activity">
    <reaction evidence="15">
        <text>L-ornithine(in) + L-arginine(out) = L-ornithine(out) + L-arginine(in)</text>
        <dbReference type="Rhea" id="RHEA:34991"/>
        <dbReference type="ChEBI" id="CHEBI:32682"/>
        <dbReference type="ChEBI" id="CHEBI:46911"/>
    </reaction>
</comment>
<dbReference type="GO" id="GO:1990575">
    <property type="term" value="P:mitochondrial L-ornithine transmembrane transport"/>
    <property type="evidence" value="ECO:0007669"/>
    <property type="project" value="TreeGrafter"/>
</dbReference>
<feature type="transmembrane region" description="Helical" evidence="25">
    <location>
        <begin position="189"/>
        <end position="209"/>
    </location>
</feature>
<evidence type="ECO:0000256" key="8">
    <source>
        <dbReference type="ARBA" id="ARBA00022989"/>
    </source>
</evidence>
<dbReference type="InterPro" id="IPR018108">
    <property type="entry name" value="MCP_transmembrane"/>
</dbReference>
<dbReference type="STRING" id="12957.A0A158P2D8"/>
<sequence length="420" mass="46694">MAYPLDFFAGCLGGCAGIMVGYPLDTVKVHMQTQDYCNPKYRGTWDCLRTILAKESVTGLYKGMTSPIAGVAVVNAIVFGVYGYTQRNLSESDRLSSYFLAGASAGFAQTPVSSPIELAKTRLQLQSTGQGNFQGPMQCLKNIYKQDGYRGIFKGLGITFLREGPSYGVYFVTYEMLTKTSSKQPISTFHMMLAGGLAGTASWVISYPIDVIKSRIQAESSNRYSGALDCLKKSIRAEGYSCLYRGLNSTILRAFPTNAATFAVVTWTFRLFGEQPNEVSKREDVMSRTMQSKNHATKGYESFASKWNVFFDSISRSNGFVTPSYSVGSMLPINRQLLPDNSACLVHNCRRSGCKYENALKQKSISEGWEERKRKSRNDEGVEEDDYVDERKDYGNVKIVINTCTCNLQHILDVSNLDNI</sequence>
<evidence type="ECO:0000256" key="14">
    <source>
        <dbReference type="ARBA" id="ARBA00051045"/>
    </source>
</evidence>
<evidence type="ECO:0000256" key="19">
    <source>
        <dbReference type="ARBA" id="ARBA00078745"/>
    </source>
</evidence>
<evidence type="ECO:0000256" key="17">
    <source>
        <dbReference type="ARBA" id="ARBA00071763"/>
    </source>
</evidence>
<dbReference type="EMBL" id="ADTU01007163">
    <property type="status" value="NOT_ANNOTATED_CDS"/>
    <property type="molecule type" value="Genomic_DNA"/>
</dbReference>
<dbReference type="eggNOG" id="KOG0762">
    <property type="taxonomic scope" value="Eukaryota"/>
</dbReference>
<evidence type="ECO:0000256" key="22">
    <source>
        <dbReference type="PROSITE-ProRule" id="PRU00282"/>
    </source>
</evidence>
<evidence type="ECO:0000256" key="3">
    <source>
        <dbReference type="ARBA" id="ARBA00022448"/>
    </source>
</evidence>
<name>A0A158P2D8_ATTCE</name>
<dbReference type="EnsemblMetazoa" id="XM_012208556.1">
    <property type="protein sequence ID" value="XP_012063946.1"/>
    <property type="gene ID" value="LOC105627269"/>
</dbReference>
<evidence type="ECO:0000256" key="21">
    <source>
        <dbReference type="ARBA" id="ARBA00080567"/>
    </source>
</evidence>
<comment type="catalytic activity">
    <reaction evidence="13">
        <text>L-histidine(out) + L-arginine(in) = L-histidine(in) + L-arginine(out)</text>
        <dbReference type="Rhea" id="RHEA:71063"/>
        <dbReference type="ChEBI" id="CHEBI:32682"/>
        <dbReference type="ChEBI" id="CHEBI:57595"/>
    </reaction>
</comment>
<keyword evidence="27" id="KW-1185">Reference proteome</keyword>
<accession>A0A158P2D8</accession>
<evidence type="ECO:0000256" key="24">
    <source>
        <dbReference type="SAM" id="MobiDB-lite"/>
    </source>
</evidence>
<dbReference type="InterPro" id="IPR050567">
    <property type="entry name" value="Mitochondrial_Carrier"/>
</dbReference>
<dbReference type="PRINTS" id="PR00926">
    <property type="entry name" value="MITOCARRIER"/>
</dbReference>